<dbReference type="InterPro" id="IPR027417">
    <property type="entry name" value="P-loop_NTPase"/>
</dbReference>
<dbReference type="GO" id="GO:0006355">
    <property type="term" value="P:regulation of DNA-templated transcription"/>
    <property type="evidence" value="ECO:0007669"/>
    <property type="project" value="InterPro"/>
</dbReference>
<dbReference type="InterPro" id="IPR002078">
    <property type="entry name" value="Sigma_54_int"/>
</dbReference>
<evidence type="ECO:0000256" key="1">
    <source>
        <dbReference type="ARBA" id="ARBA00022553"/>
    </source>
</evidence>
<evidence type="ECO:0000256" key="7">
    <source>
        <dbReference type="ARBA" id="ARBA00023159"/>
    </source>
</evidence>
<dbReference type="SMART" id="SM00448">
    <property type="entry name" value="REC"/>
    <property type="match status" value="1"/>
</dbReference>
<evidence type="ECO:0000256" key="2">
    <source>
        <dbReference type="ARBA" id="ARBA00022741"/>
    </source>
</evidence>
<dbReference type="SUPFAM" id="SSF52540">
    <property type="entry name" value="P-loop containing nucleoside triphosphate hydrolases"/>
    <property type="match status" value="1"/>
</dbReference>
<dbReference type="GO" id="GO:0000160">
    <property type="term" value="P:phosphorelay signal transduction system"/>
    <property type="evidence" value="ECO:0007669"/>
    <property type="project" value="UniProtKB-KW"/>
</dbReference>
<keyword evidence="7" id="KW-0010">Activator</keyword>
<dbReference type="InterPro" id="IPR001789">
    <property type="entry name" value="Sig_transdc_resp-reg_receiver"/>
</dbReference>
<dbReference type="CDD" id="cd00009">
    <property type="entry name" value="AAA"/>
    <property type="match status" value="1"/>
</dbReference>
<dbReference type="Proteomes" id="UP000539372">
    <property type="component" value="Unassembled WGS sequence"/>
</dbReference>
<dbReference type="InterPro" id="IPR003593">
    <property type="entry name" value="AAA+_ATPase"/>
</dbReference>
<gene>
    <name evidence="12" type="ORF">HH303_17260</name>
</gene>
<feature type="domain" description="Sigma-54 factor interaction" evidence="10">
    <location>
        <begin position="143"/>
        <end position="372"/>
    </location>
</feature>
<evidence type="ECO:0000256" key="5">
    <source>
        <dbReference type="ARBA" id="ARBA00023015"/>
    </source>
</evidence>
<keyword evidence="13" id="KW-1185">Reference proteome</keyword>
<feature type="domain" description="Response regulatory" evidence="11">
    <location>
        <begin position="3"/>
        <end position="117"/>
    </location>
</feature>
<dbReference type="Pfam" id="PF25601">
    <property type="entry name" value="AAA_lid_14"/>
    <property type="match status" value="1"/>
</dbReference>
<evidence type="ECO:0000313" key="12">
    <source>
        <dbReference type="EMBL" id="NMM46243.1"/>
    </source>
</evidence>
<keyword evidence="4" id="KW-0902">Two-component regulatory system</keyword>
<dbReference type="Gene3D" id="3.40.50.300">
    <property type="entry name" value="P-loop containing nucleotide triphosphate hydrolases"/>
    <property type="match status" value="1"/>
</dbReference>
<dbReference type="PROSITE" id="PS50110">
    <property type="entry name" value="RESPONSE_REGULATORY"/>
    <property type="match status" value="1"/>
</dbReference>
<evidence type="ECO:0000256" key="3">
    <source>
        <dbReference type="ARBA" id="ARBA00022840"/>
    </source>
</evidence>
<dbReference type="Gene3D" id="1.10.8.60">
    <property type="match status" value="1"/>
</dbReference>
<dbReference type="FunFam" id="3.40.50.2300:FF:000018">
    <property type="entry name" value="DNA-binding transcriptional regulator NtrC"/>
    <property type="match status" value="1"/>
</dbReference>
<protein>
    <submittedName>
        <fullName evidence="12">Sigma-54-dependent Fis family transcriptional regulator</fullName>
    </submittedName>
</protein>
<dbReference type="FunFam" id="3.40.50.300:FF:000006">
    <property type="entry name" value="DNA-binding transcriptional regulator NtrC"/>
    <property type="match status" value="1"/>
</dbReference>
<evidence type="ECO:0000259" key="10">
    <source>
        <dbReference type="PROSITE" id="PS50045"/>
    </source>
</evidence>
<comment type="caution">
    <text evidence="12">The sequence shown here is derived from an EMBL/GenBank/DDBJ whole genome shotgun (WGS) entry which is preliminary data.</text>
</comment>
<dbReference type="RefSeq" id="WP_169626611.1">
    <property type="nucleotide sequence ID" value="NZ_JABBNT010000005.1"/>
</dbReference>
<dbReference type="PROSITE" id="PS00676">
    <property type="entry name" value="SIGMA54_INTERACT_2"/>
    <property type="match status" value="1"/>
</dbReference>
<keyword evidence="8" id="KW-0804">Transcription</keyword>
<dbReference type="GO" id="GO:0005524">
    <property type="term" value="F:ATP binding"/>
    <property type="evidence" value="ECO:0007669"/>
    <property type="project" value="UniProtKB-KW"/>
</dbReference>
<evidence type="ECO:0000313" key="13">
    <source>
        <dbReference type="Proteomes" id="UP000539372"/>
    </source>
</evidence>
<keyword evidence="6" id="KW-0238">DNA-binding</keyword>
<dbReference type="PANTHER" id="PTHR32071">
    <property type="entry name" value="TRANSCRIPTIONAL REGULATORY PROTEIN"/>
    <property type="match status" value="1"/>
</dbReference>
<evidence type="ECO:0000256" key="9">
    <source>
        <dbReference type="PROSITE-ProRule" id="PRU00169"/>
    </source>
</evidence>
<evidence type="ECO:0000259" key="11">
    <source>
        <dbReference type="PROSITE" id="PS50110"/>
    </source>
</evidence>
<dbReference type="Pfam" id="PF00158">
    <property type="entry name" value="Sigma54_activat"/>
    <property type="match status" value="1"/>
</dbReference>
<dbReference type="InterPro" id="IPR009057">
    <property type="entry name" value="Homeodomain-like_sf"/>
</dbReference>
<dbReference type="CDD" id="cd17549">
    <property type="entry name" value="REC_DctD-like"/>
    <property type="match status" value="1"/>
</dbReference>
<proteinExistence type="predicted"/>
<dbReference type="SUPFAM" id="SSF52172">
    <property type="entry name" value="CheY-like"/>
    <property type="match status" value="1"/>
</dbReference>
<dbReference type="Pfam" id="PF00072">
    <property type="entry name" value="Response_reg"/>
    <property type="match status" value="1"/>
</dbReference>
<evidence type="ECO:0000256" key="6">
    <source>
        <dbReference type="ARBA" id="ARBA00023125"/>
    </source>
</evidence>
<dbReference type="PROSITE" id="PS00688">
    <property type="entry name" value="SIGMA54_INTERACT_3"/>
    <property type="match status" value="1"/>
</dbReference>
<keyword evidence="2" id="KW-0547">Nucleotide-binding</keyword>
<reference evidence="12 13" key="1">
    <citation type="submission" date="2020-04" db="EMBL/GenBank/DDBJ databases">
        <title>Rhodospirillaceae bacterium KN72 isolated from deep sea.</title>
        <authorList>
            <person name="Zhang D.-C."/>
        </authorList>
    </citation>
    <scope>NUCLEOTIDE SEQUENCE [LARGE SCALE GENOMIC DNA]</scope>
    <source>
        <strain evidence="12 13">KN72</strain>
    </source>
</reference>
<organism evidence="12 13">
    <name type="scientific">Pacificispira spongiicola</name>
    <dbReference type="NCBI Taxonomy" id="2729598"/>
    <lineage>
        <taxon>Bacteria</taxon>
        <taxon>Pseudomonadati</taxon>
        <taxon>Pseudomonadota</taxon>
        <taxon>Alphaproteobacteria</taxon>
        <taxon>Rhodospirillales</taxon>
        <taxon>Rhodospirillaceae</taxon>
        <taxon>Pacificispira</taxon>
    </lineage>
</organism>
<sequence length="442" mass="48750">MATVLLIEDDPALRKACAQALELDGIAVDPLGDAESAVKRVSASFEGVVVTDVRLPGMSGLDLLRALREIDPEIPVIPMTGHGDIAMAVEAMRDGAYDFIEKPFPPERMVEAVRRALEKRRLVIENRKFRARLERADGMEAMLIGVDPATEALRRHLSAVAASDADVLILGETGTGKEVAARCLHRFGPRAEKPFVAINCGALPETVVESEFFGHARGAFTGAAQRRIGKFEAANGGTVFLDEIESMPPDMQVKLLRVLQERVIEPLGENRQVPIDIRVIAATKRDLKDAVKDGSFREDLLYRLDVVSVSLPPLRSRRDDIPVLFDHFAAQSAARRNVAPPMRDSALTARLMAEDWPGNVRELRNRAERYALGLDLPGPIGEAPGHSLPDRVAAFEKDQILRSLRQFNGSVKACHEALGIGRKTLYEKFQRYGIQPSEFRDD</sequence>
<dbReference type="GO" id="GO:0043565">
    <property type="term" value="F:sequence-specific DNA binding"/>
    <property type="evidence" value="ECO:0007669"/>
    <property type="project" value="InterPro"/>
</dbReference>
<keyword evidence="5" id="KW-0805">Transcription regulation</keyword>
<dbReference type="PROSITE" id="PS50045">
    <property type="entry name" value="SIGMA54_INTERACT_4"/>
    <property type="match status" value="1"/>
</dbReference>
<dbReference type="SMART" id="SM00382">
    <property type="entry name" value="AAA"/>
    <property type="match status" value="1"/>
</dbReference>
<dbReference type="Gene3D" id="3.40.50.2300">
    <property type="match status" value="1"/>
</dbReference>
<dbReference type="InterPro" id="IPR025943">
    <property type="entry name" value="Sigma_54_int_dom_ATP-bd_2"/>
</dbReference>
<dbReference type="SUPFAM" id="SSF46689">
    <property type="entry name" value="Homeodomain-like"/>
    <property type="match status" value="1"/>
</dbReference>
<keyword evidence="1 9" id="KW-0597">Phosphoprotein</keyword>
<dbReference type="Pfam" id="PF02954">
    <property type="entry name" value="HTH_8"/>
    <property type="match status" value="1"/>
</dbReference>
<dbReference type="AlphaFoldDB" id="A0A7Y0E2Z1"/>
<dbReference type="InterPro" id="IPR011006">
    <property type="entry name" value="CheY-like_superfamily"/>
</dbReference>
<dbReference type="Gene3D" id="1.10.10.60">
    <property type="entry name" value="Homeodomain-like"/>
    <property type="match status" value="1"/>
</dbReference>
<dbReference type="InterPro" id="IPR025944">
    <property type="entry name" value="Sigma_54_int_dom_CS"/>
</dbReference>
<accession>A0A7Y0E2Z1</accession>
<dbReference type="InterPro" id="IPR002197">
    <property type="entry name" value="HTH_Fis"/>
</dbReference>
<evidence type="ECO:0000256" key="4">
    <source>
        <dbReference type="ARBA" id="ARBA00023012"/>
    </source>
</evidence>
<evidence type="ECO:0000256" key="8">
    <source>
        <dbReference type="ARBA" id="ARBA00023163"/>
    </source>
</evidence>
<dbReference type="PANTHER" id="PTHR32071:SF57">
    <property type="entry name" value="C4-DICARBOXYLATE TRANSPORT TRANSCRIPTIONAL REGULATORY PROTEIN DCTD"/>
    <property type="match status" value="1"/>
</dbReference>
<name>A0A7Y0E2Z1_9PROT</name>
<feature type="modified residue" description="4-aspartylphosphate" evidence="9">
    <location>
        <position position="52"/>
    </location>
</feature>
<dbReference type="InterPro" id="IPR058031">
    <property type="entry name" value="AAA_lid_NorR"/>
</dbReference>
<dbReference type="EMBL" id="JABBNT010000005">
    <property type="protein sequence ID" value="NMM46243.1"/>
    <property type="molecule type" value="Genomic_DNA"/>
</dbReference>
<keyword evidence="3" id="KW-0067">ATP-binding</keyword>